<dbReference type="Proteomes" id="UP000321234">
    <property type="component" value="Unassembled WGS sequence"/>
</dbReference>
<dbReference type="RefSeq" id="WP_147924513.1">
    <property type="nucleotide sequence ID" value="NZ_VKAC01000001.1"/>
</dbReference>
<feature type="domain" description="ATP-grasp" evidence="1">
    <location>
        <begin position="137"/>
        <end position="289"/>
    </location>
</feature>
<reference evidence="2 3" key="1">
    <citation type="submission" date="2019-07" db="EMBL/GenBank/DDBJ databases">
        <title>Quadrisphaera sp. strain DD2A genome sequencing and assembly.</title>
        <authorList>
            <person name="Kim I."/>
        </authorList>
    </citation>
    <scope>NUCLEOTIDE SEQUENCE [LARGE SCALE GENOMIC DNA]</scope>
    <source>
        <strain evidence="2 3">DD2A</strain>
    </source>
</reference>
<dbReference type="Pfam" id="PF14243">
    <property type="entry name" value="R2K_3"/>
    <property type="match status" value="1"/>
</dbReference>
<organism evidence="2 3">
    <name type="scientific">Quadrisphaera setariae</name>
    <dbReference type="NCBI Taxonomy" id="2593304"/>
    <lineage>
        <taxon>Bacteria</taxon>
        <taxon>Bacillati</taxon>
        <taxon>Actinomycetota</taxon>
        <taxon>Actinomycetes</taxon>
        <taxon>Kineosporiales</taxon>
        <taxon>Kineosporiaceae</taxon>
        <taxon>Quadrisphaera</taxon>
    </lineage>
</organism>
<gene>
    <name evidence="2" type="ORF">FMM08_01260</name>
</gene>
<dbReference type="InterPro" id="IPR025643">
    <property type="entry name" value="R2K_3"/>
</dbReference>
<name>A0A5C8ZJ29_9ACTN</name>
<proteinExistence type="predicted"/>
<protein>
    <recommendedName>
        <fullName evidence="1">ATP-grasp domain-containing protein</fullName>
    </recommendedName>
</protein>
<dbReference type="AlphaFoldDB" id="A0A5C8ZJ29"/>
<accession>A0A5C8ZJ29</accession>
<dbReference type="OrthoDB" id="5355744at2"/>
<evidence type="ECO:0000259" key="1">
    <source>
        <dbReference type="Pfam" id="PF14243"/>
    </source>
</evidence>
<evidence type="ECO:0000313" key="3">
    <source>
        <dbReference type="Proteomes" id="UP000321234"/>
    </source>
</evidence>
<dbReference type="EMBL" id="VKAC01000001">
    <property type="protein sequence ID" value="TXR57902.1"/>
    <property type="molecule type" value="Genomic_DNA"/>
</dbReference>
<keyword evidence="3" id="KW-1185">Reference proteome</keyword>
<evidence type="ECO:0000313" key="2">
    <source>
        <dbReference type="EMBL" id="TXR57902.1"/>
    </source>
</evidence>
<comment type="caution">
    <text evidence="2">The sequence shown here is derived from an EMBL/GenBank/DDBJ whole genome shotgun (WGS) entry which is preliminary data.</text>
</comment>
<sequence length="296" mass="31788">MLLLVPCDPVDPRRPDEHFAAEARAAREAGAAVALVDHDALARGDAAEGVRRVRRAALEDDDAADAVYRGWMLRTEHYDGLAEALTARGVRLRTSAEQYRRAHELPGWLDALAPVTPLTRWTTGSDLDDVVAAGAALGAGPAVLRDWTKSLKHSWDEAAFVPDAADAAAVRKVASRFLQLRGDDLAGGLVLRRFERFTGPETRTWWTTGPGGTRCALLTPHPDDDGEVHGEVDPDLSAVEPLVRGLALPFVSVDVVLRDDGAWRVVELGDGQVSDRPRSTDAVALVAALLAAAPRP</sequence>